<dbReference type="Gene3D" id="3.90.550.10">
    <property type="entry name" value="Spore Coat Polysaccharide Biosynthesis Protein SpsA, Chain A"/>
    <property type="match status" value="1"/>
</dbReference>
<evidence type="ECO:0000313" key="2">
    <source>
        <dbReference type="EMBL" id="OYD14434.1"/>
    </source>
</evidence>
<dbReference type="Proteomes" id="UP000215559">
    <property type="component" value="Unassembled WGS sequence"/>
</dbReference>
<protein>
    <recommendedName>
        <fullName evidence="1">Glycosyltransferase 2-like domain-containing protein</fullName>
    </recommendedName>
</protein>
<dbReference type="SUPFAM" id="SSF53448">
    <property type="entry name" value="Nucleotide-diphospho-sugar transferases"/>
    <property type="match status" value="1"/>
</dbReference>
<gene>
    <name evidence="2" type="ORF">CH330_08705</name>
</gene>
<organism evidence="2 3">
    <name type="scientific">candidate division WOR-3 bacterium JGI_Cruoil_03_51_56</name>
    <dbReference type="NCBI Taxonomy" id="1973747"/>
    <lineage>
        <taxon>Bacteria</taxon>
        <taxon>Bacteria division WOR-3</taxon>
    </lineage>
</organism>
<dbReference type="AlphaFoldDB" id="A0A235BQD5"/>
<proteinExistence type="predicted"/>
<evidence type="ECO:0000259" key="1">
    <source>
        <dbReference type="Pfam" id="PF00535"/>
    </source>
</evidence>
<reference evidence="2 3" key="1">
    <citation type="submission" date="2017-07" db="EMBL/GenBank/DDBJ databases">
        <title>Recovery of genomes from metagenomes via a dereplication, aggregation, and scoring strategy.</title>
        <authorList>
            <person name="Sieber C.M."/>
            <person name="Probst A.J."/>
            <person name="Sharrar A."/>
            <person name="Thomas B.C."/>
            <person name="Hess M."/>
            <person name="Tringe S.G."/>
            <person name="Banfield J.F."/>
        </authorList>
    </citation>
    <scope>NUCLEOTIDE SEQUENCE [LARGE SCALE GENOMIC DNA]</scope>
    <source>
        <strain evidence="2">JGI_Cruoil_03_51_56</strain>
    </source>
</reference>
<dbReference type="PANTHER" id="PTHR43179:SF7">
    <property type="entry name" value="RHAMNOSYLTRANSFERASE WBBL"/>
    <property type="match status" value="1"/>
</dbReference>
<feature type="domain" description="Glycosyltransferase 2-like" evidence="1">
    <location>
        <begin position="5"/>
        <end position="189"/>
    </location>
</feature>
<dbReference type="Pfam" id="PF00535">
    <property type="entry name" value="Glycos_transf_2"/>
    <property type="match status" value="1"/>
</dbReference>
<comment type="caution">
    <text evidence="2">The sequence shown here is derived from an EMBL/GenBank/DDBJ whole genome shotgun (WGS) entry which is preliminary data.</text>
</comment>
<name>A0A235BQD5_UNCW3</name>
<accession>A0A235BQD5</accession>
<dbReference type="EMBL" id="NOZP01000159">
    <property type="protein sequence ID" value="OYD14434.1"/>
    <property type="molecule type" value="Genomic_DNA"/>
</dbReference>
<dbReference type="InterPro" id="IPR001173">
    <property type="entry name" value="Glyco_trans_2-like"/>
</dbReference>
<dbReference type="InterPro" id="IPR029044">
    <property type="entry name" value="Nucleotide-diphossugar_trans"/>
</dbReference>
<dbReference type="PANTHER" id="PTHR43179">
    <property type="entry name" value="RHAMNOSYLTRANSFERASE WBBL"/>
    <property type="match status" value="1"/>
</dbReference>
<sequence length="298" mass="33413">MVRLSVVIVNYGALDIVTPCLESLAADSNSGLIEVILVDNGTPSFSANELQSKFRWVHIIACSENRGFAAGCNIGIRDSQGEYLLLLNPDTRIPKGTLRTMADYMAANPDVGAATCRVNLSNGSLDPACHRGFPTPWASLCYFLGLEKLLPMSRLFGRYHLTYEDLEMAHEIDAPSGCFFIVRRSVVETVGLLDEEFFLYGEDIDWAMRIKEAGWKIMFNPAVSIVHLKGMASGIKLQTTNSINSLHSERERAYHAFFEAMRIFYRKHYRSRYPFFVGWLVSAAISIREKLGHGKKTV</sequence>
<evidence type="ECO:0000313" key="3">
    <source>
        <dbReference type="Proteomes" id="UP000215559"/>
    </source>
</evidence>
<dbReference type="CDD" id="cd04186">
    <property type="entry name" value="GT_2_like_c"/>
    <property type="match status" value="1"/>
</dbReference>